<dbReference type="RefSeq" id="WP_183583599.1">
    <property type="nucleotide sequence ID" value="NZ_JACHXJ010000003.1"/>
</dbReference>
<dbReference type="PANTHER" id="PTHR43046:SF2">
    <property type="entry name" value="8-OXO-DGTP DIPHOSPHATASE-RELATED"/>
    <property type="match status" value="1"/>
</dbReference>
<accession>A0A839TSB7</accession>
<dbReference type="Gene3D" id="3.90.79.10">
    <property type="entry name" value="Nucleoside Triphosphate Pyrophosphohydrolase"/>
    <property type="match status" value="1"/>
</dbReference>
<sequence>MRIIVTGGAVIQDQAGRILMQRRSDYGDWGLPGGAMEPEETIEETMKREVLEETGRVVQSHELMGVYSGPRMQYTYPDGNEVVFVMFIFKAEVILQGRLSVNEKELLFQDLHQESLQLEFKSMDEIEYLPISSVQQPVFEDLMQMEISILRS</sequence>
<dbReference type="InterPro" id="IPR020476">
    <property type="entry name" value="Nudix_hydrolase"/>
</dbReference>
<organism evidence="5 6">
    <name type="scientific">Paenibacillus rhizosphaerae</name>
    <dbReference type="NCBI Taxonomy" id="297318"/>
    <lineage>
        <taxon>Bacteria</taxon>
        <taxon>Bacillati</taxon>
        <taxon>Bacillota</taxon>
        <taxon>Bacilli</taxon>
        <taxon>Bacillales</taxon>
        <taxon>Paenibacillaceae</taxon>
        <taxon>Paenibacillus</taxon>
    </lineage>
</organism>
<dbReference type="EMBL" id="JACHXJ010000003">
    <property type="protein sequence ID" value="MBB3129431.1"/>
    <property type="molecule type" value="Genomic_DNA"/>
</dbReference>
<dbReference type="InterPro" id="IPR020084">
    <property type="entry name" value="NUDIX_hydrolase_CS"/>
</dbReference>
<evidence type="ECO:0000259" key="4">
    <source>
        <dbReference type="PROSITE" id="PS51462"/>
    </source>
</evidence>
<dbReference type="PRINTS" id="PR00502">
    <property type="entry name" value="NUDIXFAMILY"/>
</dbReference>
<evidence type="ECO:0000256" key="3">
    <source>
        <dbReference type="RuleBase" id="RU003476"/>
    </source>
</evidence>
<evidence type="ECO:0000256" key="1">
    <source>
        <dbReference type="ARBA" id="ARBA00001946"/>
    </source>
</evidence>
<feature type="domain" description="Nudix hydrolase" evidence="4">
    <location>
        <begin position="1"/>
        <end position="144"/>
    </location>
</feature>
<dbReference type="Proteomes" id="UP000517523">
    <property type="component" value="Unassembled WGS sequence"/>
</dbReference>
<dbReference type="SUPFAM" id="SSF55811">
    <property type="entry name" value="Nudix"/>
    <property type="match status" value="1"/>
</dbReference>
<dbReference type="InterPro" id="IPR000086">
    <property type="entry name" value="NUDIX_hydrolase_dom"/>
</dbReference>
<comment type="caution">
    <text evidence="5">The sequence shown here is derived from an EMBL/GenBank/DDBJ whole genome shotgun (WGS) entry which is preliminary data.</text>
</comment>
<reference evidence="5 6" key="1">
    <citation type="submission" date="2020-08" db="EMBL/GenBank/DDBJ databases">
        <title>Genomic Encyclopedia of Type Strains, Phase III (KMG-III): the genomes of soil and plant-associated and newly described type strains.</title>
        <authorList>
            <person name="Whitman W."/>
        </authorList>
    </citation>
    <scope>NUCLEOTIDE SEQUENCE [LARGE SCALE GENOMIC DNA]</scope>
    <source>
        <strain evidence="5 6">CECT 5831</strain>
    </source>
</reference>
<dbReference type="GO" id="GO:0016787">
    <property type="term" value="F:hydrolase activity"/>
    <property type="evidence" value="ECO:0007669"/>
    <property type="project" value="UniProtKB-KW"/>
</dbReference>
<dbReference type="InterPro" id="IPR015797">
    <property type="entry name" value="NUDIX_hydrolase-like_dom_sf"/>
</dbReference>
<evidence type="ECO:0000256" key="2">
    <source>
        <dbReference type="ARBA" id="ARBA00022801"/>
    </source>
</evidence>
<keyword evidence="2 3" id="KW-0378">Hydrolase</keyword>
<protein>
    <submittedName>
        <fullName evidence="5">8-oxo-dGTP pyrophosphatase MutT (NUDIX family)</fullName>
    </submittedName>
</protein>
<dbReference type="PROSITE" id="PS00893">
    <property type="entry name" value="NUDIX_BOX"/>
    <property type="match status" value="1"/>
</dbReference>
<evidence type="ECO:0000313" key="6">
    <source>
        <dbReference type="Proteomes" id="UP000517523"/>
    </source>
</evidence>
<dbReference type="Pfam" id="PF00293">
    <property type="entry name" value="NUDIX"/>
    <property type="match status" value="1"/>
</dbReference>
<dbReference type="PROSITE" id="PS51462">
    <property type="entry name" value="NUDIX"/>
    <property type="match status" value="1"/>
</dbReference>
<dbReference type="PANTHER" id="PTHR43046">
    <property type="entry name" value="GDP-MANNOSE MANNOSYL HYDROLASE"/>
    <property type="match status" value="1"/>
</dbReference>
<gene>
    <name evidence="5" type="ORF">FHS19_004106</name>
</gene>
<name>A0A839TSB7_9BACL</name>
<comment type="similarity">
    <text evidence="3">Belongs to the Nudix hydrolase family.</text>
</comment>
<comment type="cofactor">
    <cofactor evidence="1">
        <name>Mg(2+)</name>
        <dbReference type="ChEBI" id="CHEBI:18420"/>
    </cofactor>
</comment>
<dbReference type="AlphaFoldDB" id="A0A839TSB7"/>
<proteinExistence type="inferred from homology"/>
<evidence type="ECO:0000313" key="5">
    <source>
        <dbReference type="EMBL" id="MBB3129431.1"/>
    </source>
</evidence>